<keyword evidence="3" id="KW-0809">Transit peptide</keyword>
<evidence type="ECO:0000256" key="8">
    <source>
        <dbReference type="ARBA" id="ARBA00035344"/>
    </source>
</evidence>
<keyword evidence="4" id="KW-0689">Ribosomal protein</keyword>
<evidence type="ECO:0000256" key="3">
    <source>
        <dbReference type="ARBA" id="ARBA00022946"/>
    </source>
</evidence>
<evidence type="ECO:0000256" key="10">
    <source>
        <dbReference type="SAM" id="MobiDB-lite"/>
    </source>
</evidence>
<keyword evidence="6" id="KW-0687">Ribonucleoprotein</keyword>
<reference evidence="12" key="1">
    <citation type="submission" date="2022-11" db="UniProtKB">
        <authorList>
            <consortium name="WormBaseParasite"/>
        </authorList>
    </citation>
    <scope>IDENTIFICATION</scope>
</reference>
<dbReference type="InterPro" id="IPR026140">
    <property type="entry name" value="Ribosomal_mS26"/>
</dbReference>
<organism evidence="11 12">
    <name type="scientific">Acrobeloides nanus</name>
    <dbReference type="NCBI Taxonomy" id="290746"/>
    <lineage>
        <taxon>Eukaryota</taxon>
        <taxon>Metazoa</taxon>
        <taxon>Ecdysozoa</taxon>
        <taxon>Nematoda</taxon>
        <taxon>Chromadorea</taxon>
        <taxon>Rhabditida</taxon>
        <taxon>Tylenchina</taxon>
        <taxon>Cephalobomorpha</taxon>
        <taxon>Cephaloboidea</taxon>
        <taxon>Cephalobidae</taxon>
        <taxon>Acrobeloides</taxon>
    </lineage>
</organism>
<accession>A0A914D1N2</accession>
<keyword evidence="11" id="KW-1185">Reference proteome</keyword>
<evidence type="ECO:0000256" key="9">
    <source>
        <dbReference type="SAM" id="Coils"/>
    </source>
</evidence>
<protein>
    <recommendedName>
        <fullName evidence="7">Small ribosomal subunit protein mS26</fullName>
    </recommendedName>
    <alternativeName>
        <fullName evidence="8">28S ribosomal protein S26, mitochondrial</fullName>
    </alternativeName>
</protein>
<evidence type="ECO:0000256" key="5">
    <source>
        <dbReference type="ARBA" id="ARBA00023128"/>
    </source>
</evidence>
<dbReference type="Pfam" id="PF14943">
    <property type="entry name" value="MRP-S26"/>
    <property type="match status" value="1"/>
</dbReference>
<feature type="coiled-coil region" evidence="9">
    <location>
        <begin position="105"/>
        <end position="140"/>
    </location>
</feature>
<dbReference type="PANTHER" id="PTHR21035">
    <property type="entry name" value="28S RIBOSOMAL PROTEIN S26, MITOCHONDRIAL"/>
    <property type="match status" value="1"/>
</dbReference>
<dbReference type="GO" id="GO:0005763">
    <property type="term" value="C:mitochondrial small ribosomal subunit"/>
    <property type="evidence" value="ECO:0007669"/>
    <property type="project" value="InterPro"/>
</dbReference>
<name>A0A914D1N2_9BILA</name>
<evidence type="ECO:0000256" key="4">
    <source>
        <dbReference type="ARBA" id="ARBA00022980"/>
    </source>
</evidence>
<dbReference type="Proteomes" id="UP000887540">
    <property type="component" value="Unplaced"/>
</dbReference>
<comment type="similarity">
    <text evidence="2">Belongs to the mitochondrion-specific ribosomal protein mS26 family.</text>
</comment>
<sequence length="292" mass="34921">MRRYLPPTGKPPITPPHEKKLTRALEPEWLSPEDAKELLWRRQVYKNVLKSMRRVYKEEYETYMVEKTYGWPKIYAEERAELNHLIEEQNERLRQGEIMRAQRDKENYEQMKNEFLEGLEEKLEKDHKELEERTQEILKQIERTEHFLTPENLEREIEYALEHPVNYNYCIDLRGTKFYDPEPLKYPDSAKRQTGRRFDRTLAPSVLSKEELKKLRTEKIETKFKTKGRFARYIKAPVEGKVVDEAIDMAVGWDDVEKFVEGGDTNDNEKKMNDTGKKESKKKKKNASTKES</sequence>
<comment type="subcellular location">
    <subcellularLocation>
        <location evidence="1">Mitochondrion</location>
    </subcellularLocation>
</comment>
<keyword evidence="9" id="KW-0175">Coiled coil</keyword>
<evidence type="ECO:0000256" key="7">
    <source>
        <dbReference type="ARBA" id="ARBA00035138"/>
    </source>
</evidence>
<feature type="compositionally biased region" description="Basic and acidic residues" evidence="10">
    <location>
        <begin position="259"/>
        <end position="278"/>
    </location>
</feature>
<dbReference type="WBParaSite" id="ACRNAN_scaffold17476.g11716.t1">
    <property type="protein sequence ID" value="ACRNAN_scaffold17476.g11716.t1"/>
    <property type="gene ID" value="ACRNAN_scaffold17476.g11716"/>
</dbReference>
<feature type="region of interest" description="Disordered" evidence="10">
    <location>
        <begin position="259"/>
        <end position="292"/>
    </location>
</feature>
<evidence type="ECO:0000256" key="6">
    <source>
        <dbReference type="ARBA" id="ARBA00023274"/>
    </source>
</evidence>
<evidence type="ECO:0000313" key="12">
    <source>
        <dbReference type="WBParaSite" id="ACRNAN_scaffold17476.g11716.t1"/>
    </source>
</evidence>
<dbReference type="PANTHER" id="PTHR21035:SF2">
    <property type="entry name" value="SMALL RIBOSOMAL SUBUNIT PROTEIN MS26"/>
    <property type="match status" value="1"/>
</dbReference>
<keyword evidence="5" id="KW-0496">Mitochondrion</keyword>
<proteinExistence type="inferred from homology"/>
<evidence type="ECO:0000256" key="1">
    <source>
        <dbReference type="ARBA" id="ARBA00004173"/>
    </source>
</evidence>
<evidence type="ECO:0000256" key="2">
    <source>
        <dbReference type="ARBA" id="ARBA00009672"/>
    </source>
</evidence>
<feature type="compositionally biased region" description="Basic residues" evidence="10">
    <location>
        <begin position="279"/>
        <end position="292"/>
    </location>
</feature>
<feature type="region of interest" description="Disordered" evidence="10">
    <location>
        <begin position="1"/>
        <end position="20"/>
    </location>
</feature>
<dbReference type="AlphaFoldDB" id="A0A914D1N2"/>
<evidence type="ECO:0000313" key="11">
    <source>
        <dbReference type="Proteomes" id="UP000887540"/>
    </source>
</evidence>